<dbReference type="PATRIC" id="fig|28229.4.peg.1062"/>
<feature type="chain" id="PRO_5001948955" description="Lipoprotein" evidence="1">
    <location>
        <begin position="21"/>
        <end position="105"/>
    </location>
</feature>
<accession>A0A099KUC4</accession>
<dbReference type="EMBL" id="JQED01000007">
    <property type="protein sequence ID" value="KGJ94106.1"/>
    <property type="molecule type" value="Genomic_DNA"/>
</dbReference>
<proteinExistence type="predicted"/>
<protein>
    <recommendedName>
        <fullName evidence="4">Lipoprotein</fullName>
    </recommendedName>
</protein>
<organism evidence="2 3">
    <name type="scientific">Colwellia psychrerythraea</name>
    <name type="common">Vibrio psychroerythus</name>
    <dbReference type="NCBI Taxonomy" id="28229"/>
    <lineage>
        <taxon>Bacteria</taxon>
        <taxon>Pseudomonadati</taxon>
        <taxon>Pseudomonadota</taxon>
        <taxon>Gammaproteobacteria</taxon>
        <taxon>Alteromonadales</taxon>
        <taxon>Colwelliaceae</taxon>
        <taxon>Colwellia</taxon>
    </lineage>
</organism>
<evidence type="ECO:0008006" key="4">
    <source>
        <dbReference type="Google" id="ProtNLM"/>
    </source>
</evidence>
<comment type="caution">
    <text evidence="2">The sequence shown here is derived from an EMBL/GenBank/DDBJ whole genome shotgun (WGS) entry which is preliminary data.</text>
</comment>
<keyword evidence="1" id="KW-0732">Signal</keyword>
<evidence type="ECO:0000256" key="1">
    <source>
        <dbReference type="SAM" id="SignalP"/>
    </source>
</evidence>
<gene>
    <name evidence="2" type="ORF">ND2E_2039</name>
</gene>
<dbReference type="RefSeq" id="WP_033092825.1">
    <property type="nucleotide sequence ID" value="NZ_JQED01000007.1"/>
</dbReference>
<evidence type="ECO:0000313" key="2">
    <source>
        <dbReference type="EMBL" id="KGJ94106.1"/>
    </source>
</evidence>
<name>A0A099KUC4_COLPS</name>
<sequence length="105" mass="11319" precursor="true">MDIIRTLLIISLLAITSACSSYNTYSSGQMAAEPVSYLYFSGNITGAEVSIDDAPSFMVTKAGAKQQYKVTPGKHTIVVTKQGQVVVQRNVLLGDGHEKEINIPQ</sequence>
<evidence type="ECO:0000313" key="3">
    <source>
        <dbReference type="Proteomes" id="UP000029843"/>
    </source>
</evidence>
<reference evidence="2 3" key="1">
    <citation type="submission" date="2014-08" db="EMBL/GenBank/DDBJ databases">
        <title>Genomic and Phenotypic Diversity of Colwellia psychrerythraea strains from Disparate Marine Basins.</title>
        <authorList>
            <person name="Techtmann S.M."/>
            <person name="Stelling S.C."/>
            <person name="Utturkar S.M."/>
            <person name="Alshibli N."/>
            <person name="Harris A."/>
            <person name="Brown S.D."/>
            <person name="Hazen T.C."/>
        </authorList>
    </citation>
    <scope>NUCLEOTIDE SEQUENCE [LARGE SCALE GENOMIC DNA]</scope>
    <source>
        <strain evidence="2 3">ND2E</strain>
    </source>
</reference>
<dbReference type="Proteomes" id="UP000029843">
    <property type="component" value="Unassembled WGS sequence"/>
</dbReference>
<dbReference type="AlphaFoldDB" id="A0A099KUC4"/>
<dbReference type="OrthoDB" id="6227452at2"/>
<dbReference type="PROSITE" id="PS51257">
    <property type="entry name" value="PROKAR_LIPOPROTEIN"/>
    <property type="match status" value="1"/>
</dbReference>
<feature type="signal peptide" evidence="1">
    <location>
        <begin position="1"/>
        <end position="20"/>
    </location>
</feature>